<evidence type="ECO:0000256" key="3">
    <source>
        <dbReference type="ARBA" id="ARBA00022676"/>
    </source>
</evidence>
<keyword evidence="6" id="KW-0735">Signal-anchor</keyword>
<dbReference type="PANTHER" id="PTHR46779">
    <property type="entry name" value="BETA-1,6-GALACTOSYLTRANSFERASE GALT29A"/>
    <property type="match status" value="1"/>
</dbReference>
<dbReference type="PANTHER" id="PTHR46779:SF1">
    <property type="entry name" value="BETA-1,6-GALACTOSYLTRANSFERASE GALT29A"/>
    <property type="match status" value="1"/>
</dbReference>
<feature type="signal peptide" evidence="11">
    <location>
        <begin position="1"/>
        <end position="25"/>
    </location>
</feature>
<sequence>MKPSWPMPSLAVLLFSAFFVLLTFSSLRIACVPCITQPMADTNDFDPTLMQLAEVDSGAAIVRRDAEQLSQNNFSGAPVKYRSAALQSLRDWIDNNYFEPNIIAQLVNRIKTPIDRHNSNNNSNKLYSSCAVVGNSGILLNSNNGKLIDSHEFVIRINNAPTYPYVDHVGSKTSLSFINSNVLDQCTVYDQCYCRAYGEPVPMAMYICQPRHFIDYVVCKNSSGTLLFVTDPRFDMLCARIVKYYSLKQFVEETGRNAEEWGDFHDQQMFHYSSGLQAVMLALGICRRVSLFGFGKQAGAHHHYHTRQKAELDLHDYAAEYAFYDDLVNQPEAVPFLNRVPGFSLPEFVIYY</sequence>
<dbReference type="CDD" id="cd19952">
    <property type="entry name" value="GT29"/>
    <property type="match status" value="1"/>
</dbReference>
<evidence type="ECO:0000313" key="12">
    <source>
        <dbReference type="EMBL" id="KAJ1701941.1"/>
    </source>
</evidence>
<protein>
    <recommendedName>
        <fullName evidence="14">Sialyltransferase-like protein</fullName>
    </recommendedName>
</protein>
<keyword evidence="3" id="KW-0328">Glycosyltransferase</keyword>
<evidence type="ECO:0000256" key="2">
    <source>
        <dbReference type="ARBA" id="ARBA00006003"/>
    </source>
</evidence>
<dbReference type="Proteomes" id="UP001151287">
    <property type="component" value="Unassembled WGS sequence"/>
</dbReference>
<dbReference type="Pfam" id="PF00777">
    <property type="entry name" value="Glyco_transf_29"/>
    <property type="match status" value="1"/>
</dbReference>
<name>A0A9Q0CXH0_9POAL</name>
<keyword evidence="7" id="KW-1133">Transmembrane helix</keyword>
<evidence type="ECO:0000256" key="9">
    <source>
        <dbReference type="ARBA" id="ARBA00023136"/>
    </source>
</evidence>
<keyword evidence="8" id="KW-0333">Golgi apparatus</keyword>
<feature type="chain" id="PRO_5040461401" description="Sialyltransferase-like protein" evidence="11">
    <location>
        <begin position="26"/>
        <end position="352"/>
    </location>
</feature>
<gene>
    <name evidence="12" type="ORF">LUZ63_001720</name>
</gene>
<comment type="caution">
    <text evidence="12">The sequence shown here is derived from an EMBL/GenBank/DDBJ whole genome shotgun (WGS) entry which is preliminary data.</text>
</comment>
<dbReference type="OrthoDB" id="10264956at2759"/>
<reference evidence="12" key="1">
    <citation type="journal article" date="2022" name="Cell">
        <title>Repeat-based holocentromeres influence genome architecture and karyotype evolution.</title>
        <authorList>
            <person name="Hofstatter P.G."/>
            <person name="Thangavel G."/>
            <person name="Lux T."/>
            <person name="Neumann P."/>
            <person name="Vondrak T."/>
            <person name="Novak P."/>
            <person name="Zhang M."/>
            <person name="Costa L."/>
            <person name="Castellani M."/>
            <person name="Scott A."/>
            <person name="Toegelov H."/>
            <person name="Fuchs J."/>
            <person name="Mata-Sucre Y."/>
            <person name="Dias Y."/>
            <person name="Vanzela A.L.L."/>
            <person name="Huettel B."/>
            <person name="Almeida C.C.S."/>
            <person name="Simkova H."/>
            <person name="Souza G."/>
            <person name="Pedrosa-Harand A."/>
            <person name="Macas J."/>
            <person name="Mayer K.F.X."/>
            <person name="Houben A."/>
            <person name="Marques A."/>
        </authorList>
    </citation>
    <scope>NUCLEOTIDE SEQUENCE</scope>
    <source>
        <strain evidence="12">RhyBre1mFocal</strain>
    </source>
</reference>
<proteinExistence type="inferred from homology"/>
<evidence type="ECO:0000256" key="1">
    <source>
        <dbReference type="ARBA" id="ARBA00004323"/>
    </source>
</evidence>
<keyword evidence="9" id="KW-0472">Membrane</keyword>
<comment type="similarity">
    <text evidence="2">Belongs to the glycosyltransferase 29 family.</text>
</comment>
<dbReference type="Gene3D" id="3.90.1480.20">
    <property type="entry name" value="Glycosyl transferase family 29"/>
    <property type="match status" value="1"/>
</dbReference>
<evidence type="ECO:0000256" key="4">
    <source>
        <dbReference type="ARBA" id="ARBA00022679"/>
    </source>
</evidence>
<keyword evidence="13" id="KW-1185">Reference proteome</keyword>
<dbReference type="GO" id="GO:0000139">
    <property type="term" value="C:Golgi membrane"/>
    <property type="evidence" value="ECO:0007669"/>
    <property type="project" value="UniProtKB-SubCell"/>
</dbReference>
<accession>A0A9Q0CXH0</accession>
<dbReference type="InterPro" id="IPR038578">
    <property type="entry name" value="GT29-like_sf"/>
</dbReference>
<dbReference type="AlphaFoldDB" id="A0A9Q0CXH0"/>
<evidence type="ECO:0000256" key="10">
    <source>
        <dbReference type="ARBA" id="ARBA00023180"/>
    </source>
</evidence>
<evidence type="ECO:0000256" key="5">
    <source>
        <dbReference type="ARBA" id="ARBA00022692"/>
    </source>
</evidence>
<evidence type="ECO:0000256" key="7">
    <source>
        <dbReference type="ARBA" id="ARBA00022989"/>
    </source>
</evidence>
<keyword evidence="11" id="KW-0732">Signal</keyword>
<evidence type="ECO:0000256" key="11">
    <source>
        <dbReference type="SAM" id="SignalP"/>
    </source>
</evidence>
<dbReference type="EMBL" id="JAMQYH010000001">
    <property type="protein sequence ID" value="KAJ1701941.1"/>
    <property type="molecule type" value="Genomic_DNA"/>
</dbReference>
<keyword evidence="4" id="KW-0808">Transferase</keyword>
<keyword evidence="10" id="KW-0325">Glycoprotein</keyword>
<dbReference type="GO" id="GO:0008373">
    <property type="term" value="F:sialyltransferase activity"/>
    <property type="evidence" value="ECO:0007669"/>
    <property type="project" value="InterPro"/>
</dbReference>
<organism evidence="12 13">
    <name type="scientific">Rhynchospora breviuscula</name>
    <dbReference type="NCBI Taxonomy" id="2022672"/>
    <lineage>
        <taxon>Eukaryota</taxon>
        <taxon>Viridiplantae</taxon>
        <taxon>Streptophyta</taxon>
        <taxon>Embryophyta</taxon>
        <taxon>Tracheophyta</taxon>
        <taxon>Spermatophyta</taxon>
        <taxon>Magnoliopsida</taxon>
        <taxon>Liliopsida</taxon>
        <taxon>Poales</taxon>
        <taxon>Cyperaceae</taxon>
        <taxon>Cyperoideae</taxon>
        <taxon>Rhynchosporeae</taxon>
        <taxon>Rhynchospora</taxon>
    </lineage>
</organism>
<evidence type="ECO:0008006" key="14">
    <source>
        <dbReference type="Google" id="ProtNLM"/>
    </source>
</evidence>
<evidence type="ECO:0000256" key="8">
    <source>
        <dbReference type="ARBA" id="ARBA00023034"/>
    </source>
</evidence>
<dbReference type="InterPro" id="IPR001675">
    <property type="entry name" value="Glyco_trans_29"/>
</dbReference>
<comment type="subcellular location">
    <subcellularLocation>
        <location evidence="1">Golgi apparatus membrane</location>
        <topology evidence="1">Single-pass type II membrane protein</topology>
    </subcellularLocation>
</comment>
<evidence type="ECO:0000256" key="6">
    <source>
        <dbReference type="ARBA" id="ARBA00022968"/>
    </source>
</evidence>
<keyword evidence="5" id="KW-0812">Transmembrane</keyword>
<evidence type="ECO:0000313" key="13">
    <source>
        <dbReference type="Proteomes" id="UP001151287"/>
    </source>
</evidence>